<dbReference type="Proteomes" id="UP000184204">
    <property type="component" value="Unassembled WGS sequence"/>
</dbReference>
<feature type="transmembrane region" description="Helical" evidence="6">
    <location>
        <begin position="249"/>
        <end position="270"/>
    </location>
</feature>
<evidence type="ECO:0000313" key="10">
    <source>
        <dbReference type="Proteomes" id="UP000184204"/>
    </source>
</evidence>
<keyword evidence="4 6" id="KW-1133">Transmembrane helix</keyword>
<feature type="transmembrane region" description="Helical" evidence="6">
    <location>
        <begin position="51"/>
        <end position="70"/>
    </location>
</feature>
<evidence type="ECO:0000256" key="3">
    <source>
        <dbReference type="ARBA" id="ARBA00022692"/>
    </source>
</evidence>
<name>A0A0X8VDB0_ANAPI</name>
<dbReference type="Pfam" id="PF02133">
    <property type="entry name" value="Transp_cyt_pur"/>
    <property type="match status" value="1"/>
</dbReference>
<gene>
    <name evidence="7" type="primary">pucI</name>
    <name evidence="7" type="ORF">CPRO_21540</name>
    <name evidence="8" type="ORF">SAMN02745151_01930</name>
</gene>
<reference evidence="8" key="3">
    <citation type="submission" date="2016-11" db="EMBL/GenBank/DDBJ databases">
        <authorList>
            <person name="Varghese N."/>
            <person name="Submissions S."/>
        </authorList>
    </citation>
    <scope>NUCLEOTIDE SEQUENCE</scope>
    <source>
        <strain evidence="8">DSM 1682</strain>
    </source>
</reference>
<feature type="transmembrane region" description="Helical" evidence="6">
    <location>
        <begin position="333"/>
        <end position="356"/>
    </location>
</feature>
<reference evidence="7 9" key="1">
    <citation type="journal article" date="2016" name="Genome Announc.">
        <title>Complete Genome Sequence of the Amino Acid-Fermenting Clostridium propionicum X2 (DSM 1682).</title>
        <authorList>
            <person name="Poehlein A."/>
            <person name="Schlien K."/>
            <person name="Chowdhury N.P."/>
            <person name="Gottschalk G."/>
            <person name="Buckel W."/>
            <person name="Daniel R."/>
        </authorList>
    </citation>
    <scope>NUCLEOTIDE SEQUENCE [LARGE SCALE GENOMIC DNA]</scope>
    <source>
        <strain evidence="7 9">X2</strain>
    </source>
</reference>
<evidence type="ECO:0000256" key="1">
    <source>
        <dbReference type="ARBA" id="ARBA00004141"/>
    </source>
</evidence>
<feature type="transmembrane region" description="Helical" evidence="6">
    <location>
        <begin position="405"/>
        <end position="424"/>
    </location>
</feature>
<dbReference type="PANTHER" id="PTHR30618:SF0">
    <property type="entry name" value="PURINE-URACIL PERMEASE NCS1"/>
    <property type="match status" value="1"/>
</dbReference>
<evidence type="ECO:0000313" key="8">
    <source>
        <dbReference type="EMBL" id="SHE83432.1"/>
    </source>
</evidence>
<keyword evidence="5 6" id="KW-0472">Membrane</keyword>
<dbReference type="Proteomes" id="UP000068026">
    <property type="component" value="Chromosome"/>
</dbReference>
<organism evidence="8 10">
    <name type="scientific">Anaerotignum propionicum DSM 1682</name>
    <dbReference type="NCBI Taxonomy" id="991789"/>
    <lineage>
        <taxon>Bacteria</taxon>
        <taxon>Bacillati</taxon>
        <taxon>Bacillota</taxon>
        <taxon>Clostridia</taxon>
        <taxon>Lachnospirales</taxon>
        <taxon>Anaerotignaceae</taxon>
        <taxon>Anaerotignum</taxon>
    </lineage>
</organism>
<dbReference type="InterPro" id="IPR045225">
    <property type="entry name" value="Uracil/uridine/allantoin_perm"/>
</dbReference>
<dbReference type="AlphaFoldDB" id="A0A0X8VDB0"/>
<reference evidence="10" key="4">
    <citation type="submission" date="2016-11" db="EMBL/GenBank/DDBJ databases">
        <authorList>
            <person name="Jaros S."/>
            <person name="Januszkiewicz K."/>
            <person name="Wedrychowicz H."/>
        </authorList>
    </citation>
    <scope>NUCLEOTIDE SEQUENCE [LARGE SCALE GENOMIC DNA]</scope>
    <source>
        <strain evidence="10">DSM 1682</strain>
    </source>
</reference>
<feature type="transmembrane region" description="Helical" evidence="6">
    <location>
        <begin position="376"/>
        <end position="393"/>
    </location>
</feature>
<accession>A0A0X8VDB0</accession>
<keyword evidence="3 6" id="KW-0812">Transmembrane</keyword>
<evidence type="ECO:0000256" key="4">
    <source>
        <dbReference type="ARBA" id="ARBA00022989"/>
    </source>
</evidence>
<evidence type="ECO:0000256" key="2">
    <source>
        <dbReference type="ARBA" id="ARBA00008974"/>
    </source>
</evidence>
<dbReference type="EMBL" id="FQUA01000008">
    <property type="protein sequence ID" value="SHE83432.1"/>
    <property type="molecule type" value="Genomic_DNA"/>
</dbReference>
<feature type="transmembrane region" description="Helical" evidence="6">
    <location>
        <begin position="128"/>
        <end position="154"/>
    </location>
</feature>
<dbReference type="Gene3D" id="1.10.4160.10">
    <property type="entry name" value="Hydantoin permease"/>
    <property type="match status" value="1"/>
</dbReference>
<dbReference type="InterPro" id="IPR001248">
    <property type="entry name" value="Pur-cyt_permease"/>
</dbReference>
<feature type="transmembrane region" description="Helical" evidence="6">
    <location>
        <begin position="290"/>
        <end position="313"/>
    </location>
</feature>
<sequence length="532" mass="57283">MSKYTQQEKNGLYELTPEATAELSNSHYYNSDLAPTTVNERTWNAFSICNLWVGMSICVPSLALASSLVALGISPMLAVVNVILGNLIVLIPIQLNSKIGTKYGIPFPIFSRMTFGNKGTQLPTFSRSIIACGWTAVQSWVGGGAIAALIGVAIPMFSDQSMKVALPGNDGVVVGQLIGFFLFMLLVFVVAYNGMEKVKWVQNIGGPILIIVILGLLMWSLNAISGSGHSLGDVFAVGNDATLIEQNGGFTFVFMAGLTGNIAFWSTMALNIPDFSRFAKSQKSQFMGQLVGMPIPMALCAFVGALFAQATKYTVGEALFDPTSVFYYVDNKLLVAICAVGVIMATITTCVAANVVAPANGFSNMSPKKISYKKGVIITCLIATFVTQPWWIYGSGASYIFNWLNNYGTIIAPVAAILIADYFICKKQLVDVAGLYQGEGGRYWYSGGWNKNAMIAWGVSFIIPLIGNTALKYHAGSGLKPNFIQFLAANGYMVSFIIAIVVYVALMKSAQGNVSYGFVSQEEHEGFTMNDN</sequence>
<evidence type="ECO:0000313" key="7">
    <source>
        <dbReference type="EMBL" id="AMJ41734.1"/>
    </source>
</evidence>
<feature type="transmembrane region" description="Helical" evidence="6">
    <location>
        <begin position="76"/>
        <end position="95"/>
    </location>
</feature>
<dbReference type="OrthoDB" id="9780088at2"/>
<feature type="transmembrane region" description="Helical" evidence="6">
    <location>
        <begin position="174"/>
        <end position="192"/>
    </location>
</feature>
<keyword evidence="9" id="KW-1185">Reference proteome</keyword>
<dbReference type="RefSeq" id="WP_066051443.1">
    <property type="nucleotide sequence ID" value="NZ_CP014223.1"/>
</dbReference>
<evidence type="ECO:0000256" key="5">
    <source>
        <dbReference type="ARBA" id="ARBA00023136"/>
    </source>
</evidence>
<comment type="similarity">
    <text evidence="2">Belongs to the purine-cytosine permease (2.A.39) family.</text>
</comment>
<feature type="transmembrane region" description="Helical" evidence="6">
    <location>
        <begin position="483"/>
        <end position="506"/>
    </location>
</feature>
<comment type="subcellular location">
    <subcellularLocation>
        <location evidence="1">Membrane</location>
        <topology evidence="1">Multi-pass membrane protein</topology>
    </subcellularLocation>
</comment>
<feature type="transmembrane region" description="Helical" evidence="6">
    <location>
        <begin position="452"/>
        <end position="471"/>
    </location>
</feature>
<proteinExistence type="inferred from homology"/>
<protein>
    <submittedName>
        <fullName evidence="7">Allantoin permease</fullName>
    </submittedName>
    <submittedName>
        <fullName evidence="8">Nucleobase:cation symporter-1, NCS1 family</fullName>
    </submittedName>
</protein>
<dbReference type="KEGG" id="cpro:CPRO_21540"/>
<dbReference type="GO" id="GO:0005886">
    <property type="term" value="C:plasma membrane"/>
    <property type="evidence" value="ECO:0007669"/>
    <property type="project" value="TreeGrafter"/>
</dbReference>
<dbReference type="PANTHER" id="PTHR30618">
    <property type="entry name" value="NCS1 FAMILY PURINE/PYRIMIDINE TRANSPORTER"/>
    <property type="match status" value="1"/>
</dbReference>
<dbReference type="EMBL" id="CP014223">
    <property type="protein sequence ID" value="AMJ41734.1"/>
    <property type="molecule type" value="Genomic_DNA"/>
</dbReference>
<evidence type="ECO:0000256" key="6">
    <source>
        <dbReference type="SAM" id="Phobius"/>
    </source>
</evidence>
<evidence type="ECO:0000313" key="9">
    <source>
        <dbReference type="Proteomes" id="UP000068026"/>
    </source>
</evidence>
<reference evidence="9" key="2">
    <citation type="submission" date="2016-01" db="EMBL/GenBank/DDBJ databases">
        <authorList>
            <person name="Poehlein A."/>
            <person name="Schlien K."/>
            <person name="Gottschalk G."/>
            <person name="Buckel W."/>
            <person name="Daniel R."/>
        </authorList>
    </citation>
    <scope>NUCLEOTIDE SEQUENCE [LARGE SCALE GENOMIC DNA]</scope>
    <source>
        <strain evidence="9">X2</strain>
    </source>
</reference>
<feature type="transmembrane region" description="Helical" evidence="6">
    <location>
        <begin position="204"/>
        <end position="224"/>
    </location>
</feature>
<dbReference type="GO" id="GO:0015205">
    <property type="term" value="F:nucleobase transmembrane transporter activity"/>
    <property type="evidence" value="ECO:0007669"/>
    <property type="project" value="TreeGrafter"/>
</dbReference>